<evidence type="ECO:0000313" key="5">
    <source>
        <dbReference type="Proteomes" id="UP000075621"/>
    </source>
</evidence>
<evidence type="ECO:0000313" key="4">
    <source>
        <dbReference type="EMBL" id="KYL34666.1"/>
    </source>
</evidence>
<keyword evidence="1" id="KW-0677">Repeat</keyword>
<comment type="caution">
    <text evidence="4">The sequence shown here is derived from an EMBL/GenBank/DDBJ whole genome shotgun (WGS) entry which is preliminary data.</text>
</comment>
<dbReference type="Gene3D" id="1.10.10.10">
    <property type="entry name" value="Winged helix-like DNA-binding domain superfamily/Winged helix DNA-binding domain"/>
    <property type="match status" value="1"/>
</dbReference>
<accession>A0ABR5VXQ6</accession>
<organism evidence="4 5">
    <name type="scientific">Pseudoalteromonas agarivorans</name>
    <dbReference type="NCBI Taxonomy" id="176102"/>
    <lineage>
        <taxon>Bacteria</taxon>
        <taxon>Pseudomonadati</taxon>
        <taxon>Pseudomonadota</taxon>
        <taxon>Gammaproteobacteria</taxon>
        <taxon>Alteromonadales</taxon>
        <taxon>Pseudoalteromonadaceae</taxon>
        <taxon>Pseudoalteromonas</taxon>
    </lineage>
</organism>
<proteinExistence type="predicted"/>
<dbReference type="EMBL" id="LVCM01000008">
    <property type="protein sequence ID" value="KYL34666.1"/>
    <property type="molecule type" value="Genomic_DNA"/>
</dbReference>
<feature type="domain" description="COR" evidence="2">
    <location>
        <begin position="90"/>
        <end position="223"/>
    </location>
</feature>
<evidence type="ECO:0000259" key="2">
    <source>
        <dbReference type="Pfam" id="PF16095"/>
    </source>
</evidence>
<evidence type="ECO:0000259" key="3">
    <source>
        <dbReference type="Pfam" id="PF25497"/>
    </source>
</evidence>
<feature type="domain" description="C-terminal of Roc COR-B" evidence="3">
    <location>
        <begin position="244"/>
        <end position="386"/>
    </location>
</feature>
<dbReference type="Gene3D" id="3.30.310.200">
    <property type="match status" value="1"/>
</dbReference>
<sequence>MHWFNTIKSYSENSPIIVVVNHFDQNLNYQFDLQRYQNTFQVVDVIYTSACNLNSLSEDVKHKIGDSIDKLNQSISRQLPKLPGIERQIPESWHIVKSAMETFKETHNVIEKNIYENECQKAGVLGSPLQTALLKILNSIGTVIAYPNDFRLKLTQILKPEWVTNAVYKIVRSPAKNPGLYTEEAISEILKDDYSHPQQQWLIDLLIKFELGFRVSNFDLLIPMRLPSVMPEFDKSRYQQGLNIRFNYHRVGLLKSNVLPQLIVRMHPYVDENTTKYWRHGLFLAHGGCQGVIISDEPNQCIDVYLSTRDEDARALLQWLRSNLQKIEHSQIQANESEALPYKEEITIYDENYITPIGYVNYEKVERAQKKGKKTIEVEVQYSETGKVDDIDIEVAPLLGLYKAPELSYNIKGLTDVIVNILLRLTDFRSKIINEKEDDINDRLRESLISSGYSVKDQSRGGFSGSAVGVGERDLVMMNQFGQQATLIEAMCLNSVVKETINTHYDKLINNYNTQGNSFDFLITYAKVKNTNSFWDKYQQNFKNIRDYSSMHTDKSVLKVGRSYIEMDESTEGRRIVHIVINFGVKP</sequence>
<protein>
    <submittedName>
        <fullName evidence="4">Uncharacterized protein</fullName>
    </submittedName>
</protein>
<dbReference type="Gene3D" id="1.10.10.2200">
    <property type="match status" value="1"/>
</dbReference>
<dbReference type="InterPro" id="IPR057263">
    <property type="entry name" value="COR-B"/>
</dbReference>
<name>A0ABR5VXQ6_9GAMM</name>
<dbReference type="Proteomes" id="UP000075621">
    <property type="component" value="Unassembled WGS sequence"/>
</dbReference>
<dbReference type="Pfam" id="PF16095">
    <property type="entry name" value="COR-A"/>
    <property type="match status" value="1"/>
</dbReference>
<dbReference type="InterPro" id="IPR036388">
    <property type="entry name" value="WH-like_DNA-bd_sf"/>
</dbReference>
<gene>
    <name evidence="4" type="ORF">A2I98_08950</name>
</gene>
<dbReference type="InterPro" id="IPR032171">
    <property type="entry name" value="COR-A"/>
</dbReference>
<reference evidence="4 5" key="1">
    <citation type="submission" date="2016-03" db="EMBL/GenBank/DDBJ databases">
        <authorList>
            <person name="Zhang H."/>
            <person name="Liu R."/>
            <person name="Wang M."/>
            <person name="Wang H."/>
            <person name="Wang L."/>
            <person name="Song L."/>
        </authorList>
    </citation>
    <scope>NUCLEOTIDE SEQUENCE [LARGE SCALE GENOMIC DNA]</scope>
    <source>
        <strain evidence="4 5">DSM 16098</strain>
    </source>
</reference>
<evidence type="ECO:0000256" key="1">
    <source>
        <dbReference type="ARBA" id="ARBA00022737"/>
    </source>
</evidence>
<dbReference type="Pfam" id="PF25497">
    <property type="entry name" value="COR-B"/>
    <property type="match status" value="1"/>
</dbReference>